<keyword evidence="1" id="KW-0812">Transmembrane</keyword>
<gene>
    <name evidence="3" type="ORF">ACMU_06710</name>
</gene>
<dbReference type="Gene3D" id="3.30.70.1070">
    <property type="entry name" value="Sporulation related repeat"/>
    <property type="match status" value="1"/>
</dbReference>
<dbReference type="InterPro" id="IPR036680">
    <property type="entry name" value="SPOR-like_sf"/>
</dbReference>
<dbReference type="EMBL" id="JFKE01000002">
    <property type="protein sequence ID" value="KAJ56629.1"/>
    <property type="molecule type" value="Genomic_DNA"/>
</dbReference>
<evidence type="ECO:0000256" key="1">
    <source>
        <dbReference type="SAM" id="Phobius"/>
    </source>
</evidence>
<feature type="transmembrane region" description="Helical" evidence="1">
    <location>
        <begin position="20"/>
        <end position="40"/>
    </location>
</feature>
<keyword evidence="1" id="KW-1133">Transmembrane helix</keyword>
<feature type="domain" description="SPOR" evidence="2">
    <location>
        <begin position="220"/>
        <end position="305"/>
    </location>
</feature>
<dbReference type="STRING" id="1454373.ACMU_06710"/>
<protein>
    <recommendedName>
        <fullName evidence="2">SPOR domain-containing protein</fullName>
    </recommendedName>
</protein>
<accession>A0A037ZLV5</accession>
<dbReference type="PROSITE" id="PS51724">
    <property type="entry name" value="SPOR"/>
    <property type="match status" value="1"/>
</dbReference>
<dbReference type="AlphaFoldDB" id="A0A037ZLV5"/>
<evidence type="ECO:0000313" key="3">
    <source>
        <dbReference type="EMBL" id="KAJ56629.1"/>
    </source>
</evidence>
<name>A0A037ZLV5_9RHOB</name>
<sequence>MAGYDEISEEFADAGPVNQAWMAWAGAATSVALLIGLGYWGYELTMRDVSGVPIVRAQDGPARIAPEDPGGSRMVHQGLAVNNVAAVGTAADPANRLLLAPRPVDLQPDDEAGLETATAAPVTEEQTADQQVAAADPIVAPAPIDTDQPAATPAVPLATPVVASAPAPTTTAIPASVPGLRKSLRPQPRPKVDLVARAAAAAAASALSVPAINSSVEVASVAAGSNLVQLGAFDSPEVARAEWDRLSQRFDSLLADKKRLVQTAVRGGRTFYRLRAVGFSDISAARRFCAALTAEKALCVPVVAR</sequence>
<evidence type="ECO:0000313" key="4">
    <source>
        <dbReference type="Proteomes" id="UP000026249"/>
    </source>
</evidence>
<dbReference type="RefSeq" id="WP_035256843.1">
    <property type="nucleotide sequence ID" value="NZ_JFKE01000002.1"/>
</dbReference>
<keyword evidence="4" id="KW-1185">Reference proteome</keyword>
<dbReference type="GO" id="GO:0042834">
    <property type="term" value="F:peptidoglycan binding"/>
    <property type="evidence" value="ECO:0007669"/>
    <property type="project" value="InterPro"/>
</dbReference>
<dbReference type="Pfam" id="PF05036">
    <property type="entry name" value="SPOR"/>
    <property type="match status" value="1"/>
</dbReference>
<organism evidence="3 4">
    <name type="scientific">Actibacterium mucosum KCTC 23349</name>
    <dbReference type="NCBI Taxonomy" id="1454373"/>
    <lineage>
        <taxon>Bacteria</taxon>
        <taxon>Pseudomonadati</taxon>
        <taxon>Pseudomonadota</taxon>
        <taxon>Alphaproteobacteria</taxon>
        <taxon>Rhodobacterales</taxon>
        <taxon>Roseobacteraceae</taxon>
        <taxon>Actibacterium</taxon>
    </lineage>
</organism>
<reference evidence="3 4" key="1">
    <citation type="submission" date="2014-03" db="EMBL/GenBank/DDBJ databases">
        <title>Draft Genome Sequence of Actibacterium mucosum KCTC 23349, a Marine Alphaproteobacterium with Complex Ionic Requirements Isolated from Mediterranean Seawater at Malvarrosa Beach, Valencia, Spain.</title>
        <authorList>
            <person name="Arahal D.R."/>
            <person name="Shao Z."/>
            <person name="Lai Q."/>
            <person name="Pujalte M.J."/>
        </authorList>
    </citation>
    <scope>NUCLEOTIDE SEQUENCE [LARGE SCALE GENOMIC DNA]</scope>
    <source>
        <strain evidence="3 4">KCTC 23349</strain>
    </source>
</reference>
<proteinExistence type="predicted"/>
<keyword evidence="1" id="KW-0472">Membrane</keyword>
<dbReference type="OrthoDB" id="8479416at2"/>
<evidence type="ECO:0000259" key="2">
    <source>
        <dbReference type="PROSITE" id="PS51724"/>
    </source>
</evidence>
<dbReference type="InterPro" id="IPR007730">
    <property type="entry name" value="SPOR-like_dom"/>
</dbReference>
<comment type="caution">
    <text evidence="3">The sequence shown here is derived from an EMBL/GenBank/DDBJ whole genome shotgun (WGS) entry which is preliminary data.</text>
</comment>
<dbReference type="Proteomes" id="UP000026249">
    <property type="component" value="Unassembled WGS sequence"/>
</dbReference>